<dbReference type="Pfam" id="PF00076">
    <property type="entry name" value="RRM_1"/>
    <property type="match status" value="2"/>
</dbReference>
<protein>
    <recommendedName>
        <fullName evidence="7">RRM domain-containing protein</fullName>
    </recommendedName>
</protein>
<feature type="compositionally biased region" description="Low complexity" evidence="6">
    <location>
        <begin position="271"/>
        <end position="284"/>
    </location>
</feature>
<keyword evidence="3" id="KW-0677">Repeat</keyword>
<feature type="compositionally biased region" description="Gly residues" evidence="6">
    <location>
        <begin position="85"/>
        <end position="103"/>
    </location>
</feature>
<reference evidence="8 9" key="1">
    <citation type="submission" date="2024-04" db="EMBL/GenBank/DDBJ databases">
        <authorList>
            <consortium name="Genoscope - CEA"/>
            <person name="William W."/>
        </authorList>
    </citation>
    <scope>NUCLEOTIDE SEQUENCE [LARGE SCALE GENOMIC DNA]</scope>
</reference>
<feature type="compositionally biased region" description="Gly residues" evidence="6">
    <location>
        <begin position="326"/>
        <end position="344"/>
    </location>
</feature>
<evidence type="ECO:0000256" key="1">
    <source>
        <dbReference type="ARBA" id="ARBA00004496"/>
    </source>
</evidence>
<dbReference type="Gene3D" id="3.30.70.330">
    <property type="match status" value="2"/>
</dbReference>
<dbReference type="CDD" id="cd12325">
    <property type="entry name" value="RRM1_hnRNPA_hnRNPD_like"/>
    <property type="match status" value="1"/>
</dbReference>
<dbReference type="PANTHER" id="PTHR48032:SF18">
    <property type="entry name" value="RRM DOMAIN-CONTAINING PROTEIN"/>
    <property type="match status" value="1"/>
</dbReference>
<evidence type="ECO:0000256" key="6">
    <source>
        <dbReference type="SAM" id="MobiDB-lite"/>
    </source>
</evidence>
<evidence type="ECO:0000313" key="9">
    <source>
        <dbReference type="Proteomes" id="UP001497497"/>
    </source>
</evidence>
<dbReference type="GO" id="GO:0005737">
    <property type="term" value="C:cytoplasm"/>
    <property type="evidence" value="ECO:0007669"/>
    <property type="project" value="UniProtKB-SubCell"/>
</dbReference>
<feature type="region of interest" description="Disordered" evidence="6">
    <location>
        <begin position="326"/>
        <end position="371"/>
    </location>
</feature>
<feature type="domain" description="RRM" evidence="7">
    <location>
        <begin position="111"/>
        <end position="188"/>
    </location>
</feature>
<evidence type="ECO:0000256" key="5">
    <source>
        <dbReference type="PROSITE-ProRule" id="PRU00176"/>
    </source>
</evidence>
<feature type="domain" description="RRM" evidence="7">
    <location>
        <begin position="6"/>
        <end position="79"/>
    </location>
</feature>
<dbReference type="InterPro" id="IPR012677">
    <property type="entry name" value="Nucleotide-bd_a/b_plait_sf"/>
</dbReference>
<dbReference type="InterPro" id="IPR000504">
    <property type="entry name" value="RRM_dom"/>
</dbReference>
<organism evidence="8 9">
    <name type="scientific">Lymnaea stagnalis</name>
    <name type="common">Great pond snail</name>
    <name type="synonym">Helix stagnalis</name>
    <dbReference type="NCBI Taxonomy" id="6523"/>
    <lineage>
        <taxon>Eukaryota</taxon>
        <taxon>Metazoa</taxon>
        <taxon>Spiralia</taxon>
        <taxon>Lophotrochozoa</taxon>
        <taxon>Mollusca</taxon>
        <taxon>Gastropoda</taxon>
        <taxon>Heterobranchia</taxon>
        <taxon>Euthyneura</taxon>
        <taxon>Panpulmonata</taxon>
        <taxon>Hygrophila</taxon>
        <taxon>Lymnaeoidea</taxon>
        <taxon>Lymnaeidae</taxon>
        <taxon>Lymnaea</taxon>
    </lineage>
</organism>
<accession>A0AAV2HX48</accession>
<comment type="subcellular location">
    <subcellularLocation>
        <location evidence="1">Cytoplasm</location>
    </subcellularLocation>
</comment>
<gene>
    <name evidence="8" type="ORF">GSLYS_00012598001</name>
</gene>
<dbReference type="AlphaFoldDB" id="A0AAV2HX48"/>
<dbReference type="PANTHER" id="PTHR48032">
    <property type="entry name" value="RNA-BINDING PROTEIN MUSASHI HOMOLOG RBP6"/>
    <property type="match status" value="1"/>
</dbReference>
<dbReference type="GO" id="GO:0006417">
    <property type="term" value="P:regulation of translation"/>
    <property type="evidence" value="ECO:0007669"/>
    <property type="project" value="TreeGrafter"/>
</dbReference>
<dbReference type="InterPro" id="IPR035979">
    <property type="entry name" value="RBD_domain_sf"/>
</dbReference>
<dbReference type="SMART" id="SM00360">
    <property type="entry name" value="RRM"/>
    <property type="match status" value="2"/>
</dbReference>
<evidence type="ECO:0000256" key="3">
    <source>
        <dbReference type="ARBA" id="ARBA00022737"/>
    </source>
</evidence>
<dbReference type="SUPFAM" id="SSF54928">
    <property type="entry name" value="RNA-binding domain, RBD"/>
    <property type="match status" value="2"/>
</dbReference>
<proteinExistence type="predicted"/>
<dbReference type="PROSITE" id="PS50102">
    <property type="entry name" value="RRM"/>
    <property type="match status" value="2"/>
</dbReference>
<dbReference type="Proteomes" id="UP001497497">
    <property type="component" value="Unassembled WGS sequence"/>
</dbReference>
<evidence type="ECO:0000256" key="2">
    <source>
        <dbReference type="ARBA" id="ARBA00022490"/>
    </source>
</evidence>
<name>A0AAV2HX48_LYMST</name>
<feature type="region of interest" description="Disordered" evidence="6">
    <location>
        <begin position="84"/>
        <end position="103"/>
    </location>
</feature>
<evidence type="ECO:0000259" key="7">
    <source>
        <dbReference type="PROSITE" id="PS50102"/>
    </source>
</evidence>
<evidence type="ECO:0000313" key="8">
    <source>
        <dbReference type="EMBL" id="CAL1538777.1"/>
    </source>
</evidence>
<feature type="region of interest" description="Disordered" evidence="6">
    <location>
        <begin position="267"/>
        <end position="297"/>
    </location>
</feature>
<comment type="caution">
    <text evidence="8">The sequence shown here is derived from an EMBL/GenBank/DDBJ whole genome shotgun (WGS) entry which is preliminary data.</text>
</comment>
<keyword evidence="4 5" id="KW-0694">RNA-binding</keyword>
<keyword evidence="9" id="KW-1185">Reference proteome</keyword>
<dbReference type="FunFam" id="3.30.70.330:FF:000040">
    <property type="entry name" value="Heterogeneous nuclear ribonucleoprotein A2/B1"/>
    <property type="match status" value="1"/>
</dbReference>
<keyword evidence="2" id="KW-0963">Cytoplasm</keyword>
<sequence length="371" mass="38920">MSTEKGKIFVGGLSWDTDKDALQAYFSQYGEVTDCVVMNNPQTGKSRGFGFVTFKDPSAVDVILATAKHTIDGRNVDAKACSARGAGGGSGTNGGRAGGRGAGGGYTGRTTKIFVGGLPNDANSDNLKSYFARFGEVLDVVIMYDEEKTRPRGFGFLTFDSEDAVEAAVKEHFMDFNGKKIECKRAEPRQGGGGGRGGKQMHNNYNGDQSWGGMGDGSNWNQYGYGQQGYGGYGGQGYDQSWGQQGYGAQGYGQNWGQQGYGAQGYGQQGYGQQQGWTGQQANGELTEGQGQGFGGYSGSGFNNYSGSQGQGQSYGGYSGQGFSNYGGGNQGYSGSGSQDGYGNGYQQTQTAGRAPSTGGSTPQGYHPYKR</sequence>
<evidence type="ECO:0000256" key="4">
    <source>
        <dbReference type="ARBA" id="ARBA00022884"/>
    </source>
</evidence>
<dbReference type="GO" id="GO:0003729">
    <property type="term" value="F:mRNA binding"/>
    <property type="evidence" value="ECO:0007669"/>
    <property type="project" value="TreeGrafter"/>
</dbReference>
<dbReference type="EMBL" id="CAXITT010000312">
    <property type="protein sequence ID" value="CAL1538777.1"/>
    <property type="molecule type" value="Genomic_DNA"/>
</dbReference>